<feature type="domain" description="Porin" evidence="2">
    <location>
        <begin position="9"/>
        <end position="349"/>
    </location>
</feature>
<dbReference type="GO" id="GO:0016020">
    <property type="term" value="C:membrane"/>
    <property type="evidence" value="ECO:0007669"/>
    <property type="project" value="InterPro"/>
</dbReference>
<dbReference type="GO" id="GO:0015288">
    <property type="term" value="F:porin activity"/>
    <property type="evidence" value="ECO:0007669"/>
    <property type="project" value="InterPro"/>
</dbReference>
<dbReference type="InterPro" id="IPR023614">
    <property type="entry name" value="Porin_dom_sf"/>
</dbReference>
<evidence type="ECO:0000259" key="2">
    <source>
        <dbReference type="Pfam" id="PF13609"/>
    </source>
</evidence>
<protein>
    <submittedName>
        <fullName evidence="3">Porin-like protein</fullName>
    </submittedName>
</protein>
<evidence type="ECO:0000313" key="4">
    <source>
        <dbReference type="Proteomes" id="UP000239480"/>
    </source>
</evidence>
<dbReference type="AlphaFoldDB" id="A0A2T0RZN0"/>
<organism evidence="3 4">
    <name type="scientific">Aliiruegeria haliotis</name>
    <dbReference type="NCBI Taxonomy" id="1280846"/>
    <lineage>
        <taxon>Bacteria</taxon>
        <taxon>Pseudomonadati</taxon>
        <taxon>Pseudomonadota</taxon>
        <taxon>Alphaproteobacteria</taxon>
        <taxon>Rhodobacterales</taxon>
        <taxon>Roseobacteraceae</taxon>
        <taxon>Aliiruegeria</taxon>
    </lineage>
</organism>
<dbReference type="Pfam" id="PF13609">
    <property type="entry name" value="Porin_4"/>
    <property type="match status" value="1"/>
</dbReference>
<name>A0A2T0RZN0_9RHOB</name>
<dbReference type="Proteomes" id="UP000239480">
    <property type="component" value="Unassembled WGS sequence"/>
</dbReference>
<dbReference type="SUPFAM" id="SSF56935">
    <property type="entry name" value="Porins"/>
    <property type="match status" value="1"/>
</dbReference>
<dbReference type="RefSeq" id="WP_158263411.1">
    <property type="nucleotide sequence ID" value="NZ_PVTD01000001.1"/>
</dbReference>
<dbReference type="EMBL" id="PVTD01000001">
    <property type="protein sequence ID" value="PRY26634.1"/>
    <property type="molecule type" value="Genomic_DNA"/>
</dbReference>
<comment type="caution">
    <text evidence="3">The sequence shown here is derived from an EMBL/GenBank/DDBJ whole genome shotgun (WGS) entry which is preliminary data.</text>
</comment>
<dbReference type="Gene3D" id="2.40.160.10">
    <property type="entry name" value="Porin"/>
    <property type="match status" value="1"/>
</dbReference>
<feature type="signal peptide" evidence="1">
    <location>
        <begin position="1"/>
        <end position="22"/>
    </location>
</feature>
<proteinExistence type="predicted"/>
<dbReference type="OrthoDB" id="974738at2"/>
<dbReference type="InterPro" id="IPR033900">
    <property type="entry name" value="Gram_neg_porin_domain"/>
</dbReference>
<reference evidence="3 4" key="1">
    <citation type="submission" date="2018-03" db="EMBL/GenBank/DDBJ databases">
        <title>Genomic Encyclopedia of Archaeal and Bacterial Type Strains, Phase II (KMG-II): from individual species to whole genera.</title>
        <authorList>
            <person name="Goeker M."/>
        </authorList>
    </citation>
    <scope>NUCLEOTIDE SEQUENCE [LARGE SCALE GENOMIC DNA]</scope>
    <source>
        <strain evidence="3 4">DSM 29328</strain>
    </source>
</reference>
<feature type="chain" id="PRO_5015586879" evidence="1">
    <location>
        <begin position="23"/>
        <end position="368"/>
    </location>
</feature>
<evidence type="ECO:0000313" key="3">
    <source>
        <dbReference type="EMBL" id="PRY26634.1"/>
    </source>
</evidence>
<evidence type="ECO:0000256" key="1">
    <source>
        <dbReference type="SAM" id="SignalP"/>
    </source>
</evidence>
<keyword evidence="1" id="KW-0732">Signal</keyword>
<gene>
    <name evidence="3" type="ORF">CLV78_101735</name>
</gene>
<sequence>MTPRFVLIASTLSTVAAGSALADPLTFANDSGGTVNFYGQFSPAYVSFDDGEKETGNLVDNTNSNTRVGFTLDQPIGSGATLGFVFETALGLPASSAFSQNVDPIWEWDKTKLRKIDVTVSGAFGKVSLGQGSMASDGIATVDLSRTDIAGYVYRPDLAGAYFLRDKATGDLSDVKISDIYTDFDGSRRARIRYDTPSFSGFSFAAAYGKEVLTDGDDAEYYDIGLFYERTTGSVQMQGALGYAWKDNEGALTEVYAGSFSLLHEPTGIVGVLAAGADQDGGSYGYVKAGWTGTVWNVGYTAVSVDYYGGQDLLSDGSTSDSWGVQAVQKFDAANLEAYLAYSSYSFDETSANYQDANSTTLGIRWKF</sequence>
<accession>A0A2T0RZN0</accession>
<keyword evidence="4" id="KW-1185">Reference proteome</keyword>